<comment type="caution">
    <text evidence="1">The sequence shown here is derived from an EMBL/GenBank/DDBJ whole genome shotgun (WGS) entry which is preliminary data.</text>
</comment>
<dbReference type="AlphaFoldDB" id="A0A0F9GCL0"/>
<gene>
    <name evidence="1" type="ORF">LCGC14_1843800</name>
</gene>
<name>A0A0F9GCL0_9ZZZZ</name>
<protein>
    <submittedName>
        <fullName evidence="1">Uncharacterized protein</fullName>
    </submittedName>
</protein>
<dbReference type="EMBL" id="LAZR01018415">
    <property type="protein sequence ID" value="KKL96508.1"/>
    <property type="molecule type" value="Genomic_DNA"/>
</dbReference>
<sequence length="66" mass="7735">MTETIGKREDDKAFAEWAGKFYVEHPRFPDELPDERRQGWLMRHAYNAGMERGEEKRGCCEGDGDE</sequence>
<reference evidence="1" key="1">
    <citation type="journal article" date="2015" name="Nature">
        <title>Complex archaea that bridge the gap between prokaryotes and eukaryotes.</title>
        <authorList>
            <person name="Spang A."/>
            <person name="Saw J.H."/>
            <person name="Jorgensen S.L."/>
            <person name="Zaremba-Niedzwiedzka K."/>
            <person name="Martijn J."/>
            <person name="Lind A.E."/>
            <person name="van Eijk R."/>
            <person name="Schleper C."/>
            <person name="Guy L."/>
            <person name="Ettema T.J."/>
        </authorList>
    </citation>
    <scope>NUCLEOTIDE SEQUENCE</scope>
</reference>
<evidence type="ECO:0000313" key="1">
    <source>
        <dbReference type="EMBL" id="KKL96508.1"/>
    </source>
</evidence>
<proteinExistence type="predicted"/>
<organism evidence="1">
    <name type="scientific">marine sediment metagenome</name>
    <dbReference type="NCBI Taxonomy" id="412755"/>
    <lineage>
        <taxon>unclassified sequences</taxon>
        <taxon>metagenomes</taxon>
        <taxon>ecological metagenomes</taxon>
    </lineage>
</organism>
<accession>A0A0F9GCL0</accession>